<dbReference type="AlphaFoldDB" id="L8GYP8"/>
<dbReference type="GeneID" id="14918317"/>
<dbReference type="GO" id="GO:0005739">
    <property type="term" value="C:mitochondrion"/>
    <property type="evidence" value="ECO:0007669"/>
    <property type="project" value="UniProtKB-SubCell"/>
</dbReference>
<accession>L8GYP8</accession>
<sequence length="1110" mass="120305">MMLRGRVLLRRPLHCAACLPPPATARLLAPSVPAAVRSWSTLSSPRSVHTEAHTAGKGCGPACSDPSHAHSSPRPTKSGGQQLPENYAALARELRKFLREDQVVSDPLRTLAYGTDASFYRLIPKLVVQVEREDEVVKALGLAERFGAPITFRAAGTSLSGQAITDSVLLRLVPSKWSHIDVLDPEGSRVRLQPGVIGGQANKVLGLYGRKIGPDPSSIESCMIGGITANNSSGMCCGTRQNTYNTIEDIRIVLADGTVLDTASQESRERFSQSHGHLLSELSAMAHHVQHSNPDLLARIKRKYSIKNTTGYSINALADFTDPFEILKHLIVGSEGTLAFISGVTMRTVPELPHKASSIMLFPDVITACEAVSALKLAPVDAVELMDRACLVSARDKLAQVGLSGEHGQDVAILLVETRADTTDELADRVEHVAKAVRPYRKVKEVQFTSDPRVFNLMWDVRRGIIPSAGAMRPVSTSVILEDVAVEVPRLAAMTMDLQDMFKRHRYDDAVIFGHALDGNLHLLFAQGFDSRPEQERYGAMMDELCAIVATKYGGSLKAEHGTGRNVAPFVEMEWGKDGYALMKDIKKAFDPHHLLNPGVLLNDDPQIHVKNLKPMPAAHSLVDQCIECGFCEKNCPSRELTLSPRQRIVIWREIQQLRRTKSDPARLAELEQQFRYAGDDTCAADGMCATACPVNINTGQLIKTLRATERSPWAQTVAQAAADHFALVNGMGRTALQAAHVGHRVVGARVMRALSDALHRVLPASPQWNPHLPRGGHAPSPPPPTATSKDQVVYFPSCANRVMGVSTSEKTEGRALPDVALSVLGKAGYDVILPEGLAGLCCGMAFESRGFPHQARQKADELHAVLWRASDHGRLPVLFDMSPCALHAKTHKPTPDESLGLPEAKKQQKLEIFEPVEFTHDFLLSRLQWTPREEGLVYHTTCSSKRMAGVDQKFLSVLKQCTGEAPAKRLGSLLLDSAVPCCGMAGDRGLCFPELPRSALKKLRERVASHPPGCSEGVSNSRTCEVALSEHAGVPFRSVLYLVDRASSPLNPAAAPSTSAALHALLQRKAAAYAIDPSGPAPPASPTLPSACTQADATPTPTGLLRNYK</sequence>
<feature type="domain" description="FAD-binding PCMH-type" evidence="12">
    <location>
        <begin position="120"/>
        <end position="351"/>
    </location>
</feature>
<keyword evidence="14" id="KW-1185">Reference proteome</keyword>
<dbReference type="Gene3D" id="1.10.45.10">
    <property type="entry name" value="Vanillyl-alcohol Oxidase, Chain A, domain 4"/>
    <property type="match status" value="1"/>
</dbReference>
<evidence type="ECO:0000256" key="4">
    <source>
        <dbReference type="ARBA" id="ARBA00022630"/>
    </source>
</evidence>
<feature type="compositionally biased region" description="Polar residues" evidence="10">
    <location>
        <begin position="1093"/>
        <end position="1102"/>
    </location>
</feature>
<dbReference type="SUPFAM" id="SSF46548">
    <property type="entry name" value="alpha-helical ferredoxin"/>
    <property type="match status" value="1"/>
</dbReference>
<feature type="region of interest" description="Disordered" evidence="10">
    <location>
        <begin position="766"/>
        <end position="791"/>
    </location>
</feature>
<evidence type="ECO:0000256" key="8">
    <source>
        <dbReference type="ARBA" id="ARBA00023128"/>
    </source>
</evidence>
<dbReference type="Gene3D" id="3.30.465.10">
    <property type="match status" value="1"/>
</dbReference>
<dbReference type="Gene3D" id="1.10.1060.10">
    <property type="entry name" value="Alpha-helical ferredoxin"/>
    <property type="match status" value="1"/>
</dbReference>
<dbReference type="VEuPathDB" id="AmoebaDB:ACA1_064330"/>
<keyword evidence="6" id="KW-0809">Transit peptide</keyword>
<evidence type="ECO:0000259" key="12">
    <source>
        <dbReference type="PROSITE" id="PS51387"/>
    </source>
</evidence>
<dbReference type="EC" id="1.1.2.4" evidence="9"/>
<dbReference type="PANTHER" id="PTHR11748">
    <property type="entry name" value="D-LACTATE DEHYDROGENASE"/>
    <property type="match status" value="1"/>
</dbReference>
<dbReference type="InterPro" id="IPR036318">
    <property type="entry name" value="FAD-bd_PCMH-like_sf"/>
</dbReference>
<dbReference type="GO" id="GO:0071949">
    <property type="term" value="F:FAD binding"/>
    <property type="evidence" value="ECO:0007669"/>
    <property type="project" value="InterPro"/>
</dbReference>
<keyword evidence="5" id="KW-0274">FAD</keyword>
<dbReference type="Gene3D" id="3.30.70.2740">
    <property type="match status" value="1"/>
</dbReference>
<dbReference type="InterPro" id="IPR016166">
    <property type="entry name" value="FAD-bd_PCMH"/>
</dbReference>
<dbReference type="OMA" id="CCGVEQN"/>
<evidence type="ECO:0000313" key="14">
    <source>
        <dbReference type="Proteomes" id="UP000011083"/>
    </source>
</evidence>
<dbReference type="Proteomes" id="UP000011083">
    <property type="component" value="Unassembled WGS sequence"/>
</dbReference>
<proteinExistence type="inferred from homology"/>
<dbReference type="PANTHER" id="PTHR11748:SF111">
    <property type="entry name" value="D-LACTATE DEHYDROGENASE, MITOCHONDRIAL-RELATED"/>
    <property type="match status" value="1"/>
</dbReference>
<dbReference type="GO" id="GO:0051536">
    <property type="term" value="F:iron-sulfur cluster binding"/>
    <property type="evidence" value="ECO:0007669"/>
    <property type="project" value="InterPro"/>
</dbReference>
<dbReference type="GO" id="GO:0008720">
    <property type="term" value="F:D-lactate dehydrogenase (NAD+) activity"/>
    <property type="evidence" value="ECO:0007669"/>
    <property type="project" value="TreeGrafter"/>
</dbReference>
<dbReference type="InterPro" id="IPR006094">
    <property type="entry name" value="Oxid_FAD_bind_N"/>
</dbReference>
<keyword evidence="4" id="KW-0285">Flavoprotein</keyword>
<dbReference type="PROSITE" id="PS00198">
    <property type="entry name" value="4FE4S_FER_1"/>
    <property type="match status" value="1"/>
</dbReference>
<evidence type="ECO:0000256" key="1">
    <source>
        <dbReference type="ARBA" id="ARBA00001974"/>
    </source>
</evidence>
<dbReference type="Pfam" id="PF02913">
    <property type="entry name" value="FAD-oxidase_C"/>
    <property type="match status" value="1"/>
</dbReference>
<dbReference type="RefSeq" id="XP_004339661.1">
    <property type="nucleotide sequence ID" value="XM_004339613.1"/>
</dbReference>
<dbReference type="STRING" id="1257118.L8GYP8"/>
<feature type="region of interest" description="Disordered" evidence="10">
    <location>
        <begin position="1077"/>
        <end position="1110"/>
    </location>
</feature>
<name>L8GYP8_ACACF</name>
<evidence type="ECO:0000256" key="6">
    <source>
        <dbReference type="ARBA" id="ARBA00022946"/>
    </source>
</evidence>
<dbReference type="InterPro" id="IPR016167">
    <property type="entry name" value="FAD-bd_PCMH_sub1"/>
</dbReference>
<feature type="compositionally biased region" description="Polar residues" evidence="10">
    <location>
        <begin position="69"/>
        <end position="83"/>
    </location>
</feature>
<evidence type="ECO:0000256" key="7">
    <source>
        <dbReference type="ARBA" id="ARBA00023002"/>
    </source>
</evidence>
<dbReference type="EMBL" id="KB007974">
    <property type="protein sequence ID" value="ELR17648.1"/>
    <property type="molecule type" value="Genomic_DNA"/>
</dbReference>
<evidence type="ECO:0000256" key="2">
    <source>
        <dbReference type="ARBA" id="ARBA00004173"/>
    </source>
</evidence>
<feature type="domain" description="4Fe-4S ferredoxin-type" evidence="11">
    <location>
        <begin position="616"/>
        <end position="646"/>
    </location>
</feature>
<dbReference type="InterPro" id="IPR017896">
    <property type="entry name" value="4Fe4S_Fe-S-bd"/>
</dbReference>
<keyword evidence="7" id="KW-0560">Oxidoreductase</keyword>
<protein>
    <recommendedName>
        <fullName evidence="9">D-lactate dehydrogenase (cytochrome)</fullName>
        <ecNumber evidence="9">1.1.2.4</ecNumber>
    </recommendedName>
</protein>
<dbReference type="FunFam" id="1.10.1060.10:FF:000019">
    <property type="entry name" value="Oxidoreductase/iron-sulfur cluster-binding protein"/>
    <property type="match status" value="1"/>
</dbReference>
<comment type="subcellular location">
    <subcellularLocation>
        <location evidence="2">Mitochondrion</location>
    </subcellularLocation>
</comment>
<comment type="cofactor">
    <cofactor evidence="1">
        <name>FAD</name>
        <dbReference type="ChEBI" id="CHEBI:57692"/>
    </cofactor>
</comment>
<evidence type="ECO:0000256" key="5">
    <source>
        <dbReference type="ARBA" id="ARBA00022827"/>
    </source>
</evidence>
<dbReference type="PROSITE" id="PS51387">
    <property type="entry name" value="FAD_PCMH"/>
    <property type="match status" value="1"/>
</dbReference>
<dbReference type="FunFam" id="1.10.45.10:FF:000001">
    <property type="entry name" value="D-lactate dehydrogenase mitochondrial"/>
    <property type="match status" value="1"/>
</dbReference>
<gene>
    <name evidence="13" type="ORF">ACA1_064330</name>
</gene>
<dbReference type="Pfam" id="PF13183">
    <property type="entry name" value="Fer4_8"/>
    <property type="match status" value="1"/>
</dbReference>
<dbReference type="OrthoDB" id="5332616at2759"/>
<dbReference type="InterPro" id="IPR016164">
    <property type="entry name" value="FAD-linked_Oxase-like_C"/>
</dbReference>
<dbReference type="Gene3D" id="3.30.43.10">
    <property type="entry name" value="Uridine Diphospho-n-acetylenolpyruvylglucosamine Reductase, domain 2"/>
    <property type="match status" value="1"/>
</dbReference>
<dbReference type="InterPro" id="IPR016169">
    <property type="entry name" value="FAD-bd_PCMH_sub2"/>
</dbReference>
<feature type="region of interest" description="Disordered" evidence="10">
    <location>
        <begin position="43"/>
        <end position="83"/>
    </location>
</feature>
<dbReference type="GO" id="GO:1903457">
    <property type="term" value="P:lactate catabolic process"/>
    <property type="evidence" value="ECO:0007669"/>
    <property type="project" value="TreeGrafter"/>
</dbReference>
<evidence type="ECO:0000256" key="10">
    <source>
        <dbReference type="SAM" id="MobiDB-lite"/>
    </source>
</evidence>
<dbReference type="GO" id="GO:0004458">
    <property type="term" value="F:D-lactate dehydrogenase (cytochrome) activity"/>
    <property type="evidence" value="ECO:0007669"/>
    <property type="project" value="UniProtKB-EC"/>
</dbReference>
<dbReference type="InterPro" id="IPR017900">
    <property type="entry name" value="4Fe4S_Fe_S_CS"/>
</dbReference>
<dbReference type="SUPFAM" id="SSF55103">
    <property type="entry name" value="FAD-linked oxidases, C-terminal domain"/>
    <property type="match status" value="1"/>
</dbReference>
<keyword evidence="8" id="KW-0496">Mitochondrion</keyword>
<evidence type="ECO:0000259" key="11">
    <source>
        <dbReference type="PROSITE" id="PS51379"/>
    </source>
</evidence>
<organism evidence="13 14">
    <name type="scientific">Acanthamoeba castellanii (strain ATCC 30010 / Neff)</name>
    <dbReference type="NCBI Taxonomy" id="1257118"/>
    <lineage>
        <taxon>Eukaryota</taxon>
        <taxon>Amoebozoa</taxon>
        <taxon>Discosea</taxon>
        <taxon>Longamoebia</taxon>
        <taxon>Centramoebida</taxon>
        <taxon>Acanthamoebidae</taxon>
        <taxon>Acanthamoeba</taxon>
    </lineage>
</organism>
<evidence type="ECO:0000256" key="9">
    <source>
        <dbReference type="ARBA" id="ARBA00038897"/>
    </source>
</evidence>
<comment type="similarity">
    <text evidence="3">Belongs to the FAD-binding oxidoreductase/transferase type 4 family.</text>
</comment>
<dbReference type="SUPFAM" id="SSF56176">
    <property type="entry name" value="FAD-binding/transporter-associated domain-like"/>
    <property type="match status" value="1"/>
</dbReference>
<evidence type="ECO:0000313" key="13">
    <source>
        <dbReference type="EMBL" id="ELR17648.1"/>
    </source>
</evidence>
<evidence type="ECO:0000256" key="3">
    <source>
        <dbReference type="ARBA" id="ARBA00008000"/>
    </source>
</evidence>
<dbReference type="KEGG" id="acan:ACA1_064330"/>
<dbReference type="InterPro" id="IPR009051">
    <property type="entry name" value="Helical_ferredxn"/>
</dbReference>
<reference evidence="13 14" key="1">
    <citation type="journal article" date="2013" name="Genome Biol.">
        <title>Genome of Acanthamoeba castellanii highlights extensive lateral gene transfer and early evolution of tyrosine kinase signaling.</title>
        <authorList>
            <person name="Clarke M."/>
            <person name="Lohan A.J."/>
            <person name="Liu B."/>
            <person name="Lagkouvardos I."/>
            <person name="Roy S."/>
            <person name="Zafar N."/>
            <person name="Bertelli C."/>
            <person name="Schilde C."/>
            <person name="Kianianmomeni A."/>
            <person name="Burglin T.R."/>
            <person name="Frech C."/>
            <person name="Turcotte B."/>
            <person name="Kopec K.O."/>
            <person name="Synnott J.M."/>
            <person name="Choo C."/>
            <person name="Paponov I."/>
            <person name="Finkler A."/>
            <person name="Soon Heng Tan C."/>
            <person name="Hutchins A.P."/>
            <person name="Weinmeier T."/>
            <person name="Rattei T."/>
            <person name="Chu J.S."/>
            <person name="Gimenez G."/>
            <person name="Irimia M."/>
            <person name="Rigden D.J."/>
            <person name="Fitzpatrick D.A."/>
            <person name="Lorenzo-Morales J."/>
            <person name="Bateman A."/>
            <person name="Chiu C.H."/>
            <person name="Tang P."/>
            <person name="Hegemann P."/>
            <person name="Fromm H."/>
            <person name="Raoult D."/>
            <person name="Greub G."/>
            <person name="Miranda-Saavedra D."/>
            <person name="Chen N."/>
            <person name="Nash P."/>
            <person name="Ginger M.L."/>
            <person name="Horn M."/>
            <person name="Schaap P."/>
            <person name="Caler L."/>
            <person name="Loftus B."/>
        </authorList>
    </citation>
    <scope>NUCLEOTIDE SEQUENCE [LARGE SCALE GENOMIC DNA]</scope>
    <source>
        <strain evidence="13 14">Neff</strain>
    </source>
</reference>
<dbReference type="PROSITE" id="PS51379">
    <property type="entry name" value="4FE4S_FER_2"/>
    <property type="match status" value="1"/>
</dbReference>
<dbReference type="Pfam" id="PF01565">
    <property type="entry name" value="FAD_binding_4"/>
    <property type="match status" value="1"/>
</dbReference>
<dbReference type="InterPro" id="IPR016171">
    <property type="entry name" value="Vanillyl_alc_oxidase_C-sub2"/>
</dbReference>
<dbReference type="InterPro" id="IPR004113">
    <property type="entry name" value="FAD-bd_oxidored_4_C"/>
</dbReference>